<gene>
    <name evidence="9" type="ORF">SLS62_005744</name>
</gene>
<feature type="compositionally biased region" description="Basic and acidic residues" evidence="6">
    <location>
        <begin position="427"/>
        <end position="462"/>
    </location>
</feature>
<keyword evidence="3" id="KW-0539">Nucleus</keyword>
<comment type="function">
    <text evidence="4">Non catalytic subunit of RNase H2, an endonuclease that specifically degrades the RNA of RNA:DNA hybrids. Participates in DNA replication, possibly by mediating the removal of lagging-strand Okazaki fragment RNA primers during DNA replication. Mediates the excision of single ribonucleotides from DNA:RNA duplexes.</text>
</comment>
<dbReference type="GO" id="GO:0032299">
    <property type="term" value="C:ribonuclease H2 complex"/>
    <property type="evidence" value="ECO:0007669"/>
    <property type="project" value="InterPro"/>
</dbReference>
<dbReference type="Pfam" id="PF17745">
    <property type="entry name" value="Ydr279_N"/>
    <property type="match status" value="1"/>
</dbReference>
<evidence type="ECO:0000259" key="7">
    <source>
        <dbReference type="Pfam" id="PF09468"/>
    </source>
</evidence>
<evidence type="ECO:0000256" key="2">
    <source>
        <dbReference type="ARBA" id="ARBA00019062"/>
    </source>
</evidence>
<dbReference type="EMBL" id="JAKJXP020000040">
    <property type="protein sequence ID" value="KAK7752210.1"/>
    <property type="molecule type" value="Genomic_DNA"/>
</dbReference>
<evidence type="ECO:0000259" key="8">
    <source>
        <dbReference type="Pfam" id="PF17745"/>
    </source>
</evidence>
<dbReference type="InterPro" id="IPR019024">
    <property type="entry name" value="RNase_H2_suB_wHTH"/>
</dbReference>
<evidence type="ECO:0000256" key="6">
    <source>
        <dbReference type="SAM" id="MobiDB-lite"/>
    </source>
</evidence>
<dbReference type="GO" id="GO:0006401">
    <property type="term" value="P:RNA catabolic process"/>
    <property type="evidence" value="ECO:0007669"/>
    <property type="project" value="TreeGrafter"/>
</dbReference>
<feature type="compositionally biased region" description="Low complexity" evidence="6">
    <location>
        <begin position="14"/>
        <end position="29"/>
    </location>
</feature>
<comment type="caution">
    <text evidence="9">The sequence shown here is derived from an EMBL/GenBank/DDBJ whole genome shotgun (WGS) entry which is preliminary data.</text>
</comment>
<dbReference type="Gene3D" id="1.10.20.120">
    <property type="match status" value="1"/>
</dbReference>
<dbReference type="InterPro" id="IPR040456">
    <property type="entry name" value="RNase_H2_suB"/>
</dbReference>
<feature type="region of interest" description="Disordered" evidence="6">
    <location>
        <begin position="1"/>
        <end position="37"/>
    </location>
</feature>
<sequence>MARTTRSKAGAGKSSTTPNTTTTTSNTSSQSRYILPSESASPPKLFILPNKATKEARIVSLLNPRHSKPARYLVCPETGIYEFTKVAAPKSTPRSWLIEGGAPNTLEEKADDNGAEFGSYVTKGADLFVATPIDPLFLVLPALAAASKSEKRFFLASDDHFDSILQASPHLSEILKHENVRRILESRMAAACETSQGNGELMFRFSEEALLSELLSKAKKMAEQPLPKSMEEKFVTKPLEAPMLGVKREATLSVSQDQTDAATTTQTPESATTPSAAESSESQSSVASAETAATTASKTSDASTTATSVTSTTVAVKEGGTSAAETTATAEVAATAVQASAEIVRLQRLRTAFQFICSRYVAADLAADLKKRMSAAPGPQDSERGTGVGVGVDFAPLDDYLAQIARMRQEALAARSLGGDYARKRALDDDEAAERAEKKRRRDEEEKRKKAGESRGVRDLKKVNTNGMKKMSDFFKKK</sequence>
<feature type="region of interest" description="Disordered" evidence="6">
    <location>
        <begin position="427"/>
        <end position="478"/>
    </location>
</feature>
<evidence type="ECO:0000313" key="9">
    <source>
        <dbReference type="EMBL" id="KAK7752210.1"/>
    </source>
</evidence>
<proteinExistence type="predicted"/>
<dbReference type="InterPro" id="IPR041195">
    <property type="entry name" value="Rnh202_N"/>
</dbReference>
<evidence type="ECO:0000256" key="4">
    <source>
        <dbReference type="ARBA" id="ARBA00024778"/>
    </source>
</evidence>
<feature type="region of interest" description="Disordered" evidence="6">
    <location>
        <begin position="251"/>
        <end position="314"/>
    </location>
</feature>
<evidence type="ECO:0000256" key="3">
    <source>
        <dbReference type="ARBA" id="ARBA00023242"/>
    </source>
</evidence>
<accession>A0AAN9YSF4</accession>
<dbReference type="Proteomes" id="UP001320420">
    <property type="component" value="Unassembled WGS sequence"/>
</dbReference>
<dbReference type="AlphaFoldDB" id="A0AAN9YSF4"/>
<dbReference type="PANTHER" id="PTHR13383:SF11">
    <property type="entry name" value="RIBONUCLEASE H2 SUBUNIT B"/>
    <property type="match status" value="1"/>
</dbReference>
<comment type="subcellular location">
    <subcellularLocation>
        <location evidence="1">Nucleus</location>
    </subcellularLocation>
</comment>
<reference evidence="9 10" key="1">
    <citation type="submission" date="2024-02" db="EMBL/GenBank/DDBJ databases">
        <title>De novo assembly and annotation of 12 fungi associated with fruit tree decline syndrome in Ontario, Canada.</title>
        <authorList>
            <person name="Sulman M."/>
            <person name="Ellouze W."/>
            <person name="Ilyukhin E."/>
        </authorList>
    </citation>
    <scope>NUCLEOTIDE SEQUENCE [LARGE SCALE GENOMIC DNA]</scope>
    <source>
        <strain evidence="9 10">M11/M66-122</strain>
    </source>
</reference>
<evidence type="ECO:0000256" key="5">
    <source>
        <dbReference type="ARBA" id="ARBA00033464"/>
    </source>
</evidence>
<name>A0AAN9YSF4_9PEZI</name>
<dbReference type="PANTHER" id="PTHR13383">
    <property type="entry name" value="RIBONUCLEASE H2 SUBUNIT B"/>
    <property type="match status" value="1"/>
</dbReference>
<feature type="domain" description="Ribonuclease H2 subunit B wHTH" evidence="7">
    <location>
        <begin position="137"/>
        <end position="370"/>
    </location>
</feature>
<dbReference type="GO" id="GO:0005654">
    <property type="term" value="C:nucleoplasm"/>
    <property type="evidence" value="ECO:0007669"/>
    <property type="project" value="TreeGrafter"/>
</dbReference>
<dbReference type="Gene3D" id="2.20.25.530">
    <property type="match status" value="1"/>
</dbReference>
<dbReference type="CDD" id="cd09270">
    <property type="entry name" value="RNase_H2-B"/>
    <property type="match status" value="1"/>
</dbReference>
<evidence type="ECO:0000256" key="1">
    <source>
        <dbReference type="ARBA" id="ARBA00004123"/>
    </source>
</evidence>
<keyword evidence="10" id="KW-1185">Reference proteome</keyword>
<protein>
    <recommendedName>
        <fullName evidence="2">Ribonuclease H2 subunit B</fullName>
    </recommendedName>
    <alternativeName>
        <fullName evidence="5">Ribonuclease HI subunit B</fullName>
    </alternativeName>
</protein>
<organism evidence="9 10">
    <name type="scientific">Diatrype stigma</name>
    <dbReference type="NCBI Taxonomy" id="117547"/>
    <lineage>
        <taxon>Eukaryota</taxon>
        <taxon>Fungi</taxon>
        <taxon>Dikarya</taxon>
        <taxon>Ascomycota</taxon>
        <taxon>Pezizomycotina</taxon>
        <taxon>Sordariomycetes</taxon>
        <taxon>Xylariomycetidae</taxon>
        <taxon>Xylariales</taxon>
        <taxon>Diatrypaceae</taxon>
        <taxon>Diatrype</taxon>
    </lineage>
</organism>
<feature type="domain" description="Rnh202 triple barrel" evidence="8">
    <location>
        <begin position="47"/>
        <end position="134"/>
    </location>
</feature>
<dbReference type="Pfam" id="PF09468">
    <property type="entry name" value="RNase_H2-Ydr279"/>
    <property type="match status" value="1"/>
</dbReference>
<evidence type="ECO:0000313" key="10">
    <source>
        <dbReference type="Proteomes" id="UP001320420"/>
    </source>
</evidence>
<feature type="compositionally biased region" description="Low complexity" evidence="6">
    <location>
        <begin position="256"/>
        <end position="314"/>
    </location>
</feature>